<dbReference type="STRING" id="53408.A9C11_24680"/>
<evidence type="ECO:0000313" key="10">
    <source>
        <dbReference type="EMBL" id="ANI16976.1"/>
    </source>
</evidence>
<accession>A0A127MYD9</accession>
<evidence type="ECO:0000256" key="2">
    <source>
        <dbReference type="ARBA" id="ARBA00022448"/>
    </source>
</evidence>
<feature type="transmembrane region" description="Helical" evidence="9">
    <location>
        <begin position="79"/>
        <end position="98"/>
    </location>
</feature>
<feature type="transmembrane region" description="Helical" evidence="9">
    <location>
        <begin position="142"/>
        <end position="163"/>
    </location>
</feature>
<comment type="function">
    <text evidence="9">Catalyzes the proton-dependent uptake of 2-keto-3-deoxygluconate (KDG) into the cell.</text>
</comment>
<feature type="transmembrane region" description="Helical" evidence="9">
    <location>
        <begin position="104"/>
        <end position="121"/>
    </location>
</feature>
<evidence type="ECO:0000256" key="3">
    <source>
        <dbReference type="ARBA" id="ARBA00022475"/>
    </source>
</evidence>
<protein>
    <recommendedName>
        <fullName evidence="9">2-keto-3-deoxygluconate permease</fullName>
        <shortName evidence="9">KDG permease</shortName>
    </recommendedName>
</protein>
<dbReference type="GeneID" id="72997890"/>
<evidence type="ECO:0000256" key="6">
    <source>
        <dbReference type="ARBA" id="ARBA00022847"/>
    </source>
</evidence>
<dbReference type="RefSeq" id="WP_043314938.1">
    <property type="nucleotide sequence ID" value="NZ_BDGS01000001.1"/>
</dbReference>
<evidence type="ECO:0000256" key="4">
    <source>
        <dbReference type="ARBA" id="ARBA00022597"/>
    </source>
</evidence>
<feature type="transmembrane region" description="Helical" evidence="9">
    <location>
        <begin position="169"/>
        <end position="190"/>
    </location>
</feature>
<comment type="similarity">
    <text evidence="1 9">Belongs to the KdgT transporter family.</text>
</comment>
<dbReference type="Proteomes" id="UP000077748">
    <property type="component" value="Chromosome"/>
</dbReference>
<comment type="subcellular location">
    <subcellularLocation>
        <location evidence="9">Cell membrane</location>
        <topology evidence="9">Multi-pass membrane protein</topology>
    </subcellularLocation>
</comment>
<evidence type="ECO:0000256" key="9">
    <source>
        <dbReference type="HAMAP-Rule" id="MF_00070"/>
    </source>
</evidence>
<organism evidence="10 11">
    <name type="scientific">Pseudomonas citronellolis</name>
    <dbReference type="NCBI Taxonomy" id="53408"/>
    <lineage>
        <taxon>Bacteria</taxon>
        <taxon>Pseudomonadati</taxon>
        <taxon>Pseudomonadota</taxon>
        <taxon>Gammaproteobacteria</taxon>
        <taxon>Pseudomonadales</taxon>
        <taxon>Pseudomonadaceae</taxon>
        <taxon>Pseudomonas</taxon>
    </lineage>
</organism>
<dbReference type="GO" id="GO:0005886">
    <property type="term" value="C:plasma membrane"/>
    <property type="evidence" value="ECO:0007669"/>
    <property type="project" value="UniProtKB-SubCell"/>
</dbReference>
<feature type="transmembrane region" description="Helical" evidence="9">
    <location>
        <begin position="197"/>
        <end position="217"/>
    </location>
</feature>
<evidence type="ECO:0000256" key="8">
    <source>
        <dbReference type="ARBA" id="ARBA00023136"/>
    </source>
</evidence>
<keyword evidence="2 9" id="KW-0813">Transport</keyword>
<dbReference type="KEGG" id="pcq:PcP3B5_49120"/>
<feature type="transmembrane region" description="Helical" evidence="9">
    <location>
        <begin position="281"/>
        <end position="308"/>
    </location>
</feature>
<dbReference type="EMBL" id="CP015878">
    <property type="protein sequence ID" value="ANI16976.1"/>
    <property type="molecule type" value="Genomic_DNA"/>
</dbReference>
<sequence length="334" mass="34351">MIQIPIKRTIERIPGGMMIVPLLLGSLVATFAPDTPKFFGSFTNALFTGALPILAVFYVCMGASINVRTTPYLLKKGGALFATKVGTAMLLGILLGQFLGEQPISAGFFAGLSTLAVVAAMNDTNGGLYMALMGQYGRPEDVGAYSVMSLESGPFLTMLTLGVAGLSAFPWPTLLGAILPLLLGILIGNLDREMREFLGKAVPVLIPFFALALGASLDLHKVWQAGVLGLLMGVAVVVLTGIPLYFADRLTGGTGVAGAAAATTAGNAAAVPALVAAANPVYAPAAASATMLVASCVVVTAILTPVLVSTLAKRVRQRAESAGQRDSMAPESPR</sequence>
<dbReference type="AlphaFoldDB" id="A0A127MYD9"/>
<evidence type="ECO:0000313" key="11">
    <source>
        <dbReference type="Proteomes" id="UP000077748"/>
    </source>
</evidence>
<keyword evidence="8 9" id="KW-0472">Membrane</keyword>
<keyword evidence="3 9" id="KW-1003">Cell membrane</keyword>
<dbReference type="HAMAP" id="MF_00070">
    <property type="entry name" value="KdgT"/>
    <property type="match status" value="1"/>
</dbReference>
<keyword evidence="7 9" id="KW-1133">Transmembrane helix</keyword>
<feature type="transmembrane region" description="Helical" evidence="9">
    <location>
        <begin position="12"/>
        <end position="33"/>
    </location>
</feature>
<comment type="catalytic activity">
    <reaction evidence="9">
        <text>2-dehydro-3-deoxy-D-gluconate(in) + H(+)(in) = 2-dehydro-3-deoxy-D-gluconate(out) + H(+)(out)</text>
        <dbReference type="Rhea" id="RHEA:29943"/>
        <dbReference type="ChEBI" id="CHEBI:15378"/>
        <dbReference type="ChEBI" id="CHEBI:57990"/>
    </reaction>
</comment>
<feature type="transmembrane region" description="Helical" evidence="9">
    <location>
        <begin position="223"/>
        <end position="247"/>
    </location>
</feature>
<dbReference type="Pfam" id="PF03812">
    <property type="entry name" value="KdgT"/>
    <property type="match status" value="1"/>
</dbReference>
<dbReference type="GO" id="GO:0015649">
    <property type="term" value="F:2-keto-3-deoxygluconate:proton symporter activity"/>
    <property type="evidence" value="ECO:0007669"/>
    <property type="project" value="UniProtKB-UniRule"/>
</dbReference>
<feature type="transmembrane region" description="Helical" evidence="9">
    <location>
        <begin position="254"/>
        <end position="275"/>
    </location>
</feature>
<reference evidence="10 11" key="1">
    <citation type="submission" date="2016-05" db="EMBL/GenBank/DDBJ databases">
        <title>Genome Sequence of Pseudomonas citronellolis Strain SJTE-3, an Estrogens and Persistent Organic Pollutants degradation strain.</title>
        <authorList>
            <person name="Liang R."/>
        </authorList>
    </citation>
    <scope>NUCLEOTIDE SEQUENCE [LARGE SCALE GENOMIC DNA]</scope>
    <source>
        <strain evidence="10 11">SJTE-3</strain>
    </source>
</reference>
<keyword evidence="5 9" id="KW-0812">Transmembrane</keyword>
<feature type="transmembrane region" description="Helical" evidence="9">
    <location>
        <begin position="45"/>
        <end position="67"/>
    </location>
</feature>
<keyword evidence="4 9" id="KW-0762">Sugar transport</keyword>
<keyword evidence="6 9" id="KW-0769">Symport</keyword>
<evidence type="ECO:0000256" key="7">
    <source>
        <dbReference type="ARBA" id="ARBA00022989"/>
    </source>
</evidence>
<proteinExistence type="inferred from homology"/>
<evidence type="ECO:0000256" key="5">
    <source>
        <dbReference type="ARBA" id="ARBA00022692"/>
    </source>
</evidence>
<evidence type="ECO:0000256" key="1">
    <source>
        <dbReference type="ARBA" id="ARBA00006430"/>
    </source>
</evidence>
<dbReference type="InterPro" id="IPR004684">
    <property type="entry name" value="2keto-3dGluconate_permease"/>
</dbReference>
<gene>
    <name evidence="9" type="primary">kdgT</name>
    <name evidence="10" type="ORF">A9C11_24680</name>
</gene>
<name>A0A127MYD9_9PSED</name>